<dbReference type="InterPro" id="IPR013083">
    <property type="entry name" value="Znf_RING/FYVE/PHD"/>
</dbReference>
<dbReference type="GO" id="GO:0006511">
    <property type="term" value="P:ubiquitin-dependent protein catabolic process"/>
    <property type="evidence" value="ECO:0007669"/>
    <property type="project" value="TreeGrafter"/>
</dbReference>
<dbReference type="GO" id="GO:0008270">
    <property type="term" value="F:zinc ion binding"/>
    <property type="evidence" value="ECO:0007669"/>
    <property type="project" value="UniProtKB-KW"/>
</dbReference>
<evidence type="ECO:0000256" key="1">
    <source>
        <dbReference type="PROSITE-ProRule" id="PRU00175"/>
    </source>
</evidence>
<evidence type="ECO:0000313" key="6">
    <source>
        <dbReference type="Proteomes" id="UP001178507"/>
    </source>
</evidence>
<accession>A0AA36J0B7</accession>
<comment type="caution">
    <text evidence="5">The sequence shown here is derived from an EMBL/GenBank/DDBJ whole genome shotgun (WGS) entry which is preliminary data.</text>
</comment>
<dbReference type="InterPro" id="IPR001841">
    <property type="entry name" value="Znf_RING"/>
</dbReference>
<dbReference type="PANTHER" id="PTHR46016">
    <property type="entry name" value="ZINC FINGER, RING/FYVE/PHD-TYPE"/>
    <property type="match status" value="1"/>
</dbReference>
<keyword evidence="6" id="KW-1185">Reference proteome</keyword>
<keyword evidence="2" id="KW-0175">Coiled coil</keyword>
<keyword evidence="3" id="KW-0472">Membrane</keyword>
<feature type="transmembrane region" description="Helical" evidence="3">
    <location>
        <begin position="197"/>
        <end position="215"/>
    </location>
</feature>
<dbReference type="SUPFAM" id="SSF57850">
    <property type="entry name" value="RING/U-box"/>
    <property type="match status" value="1"/>
</dbReference>
<dbReference type="GO" id="GO:0061630">
    <property type="term" value="F:ubiquitin protein ligase activity"/>
    <property type="evidence" value="ECO:0007669"/>
    <property type="project" value="TreeGrafter"/>
</dbReference>
<dbReference type="EMBL" id="CAUJNA010003220">
    <property type="protein sequence ID" value="CAJ1396144.1"/>
    <property type="molecule type" value="Genomic_DNA"/>
</dbReference>
<keyword evidence="3" id="KW-0812">Transmembrane</keyword>
<keyword evidence="1" id="KW-0479">Metal-binding</keyword>
<evidence type="ECO:0000313" key="5">
    <source>
        <dbReference type="EMBL" id="CAJ1396144.1"/>
    </source>
</evidence>
<dbReference type="GO" id="GO:0000209">
    <property type="term" value="P:protein polyubiquitination"/>
    <property type="evidence" value="ECO:0007669"/>
    <property type="project" value="TreeGrafter"/>
</dbReference>
<reference evidence="5" key="1">
    <citation type="submission" date="2023-08" db="EMBL/GenBank/DDBJ databases">
        <authorList>
            <person name="Chen Y."/>
            <person name="Shah S."/>
            <person name="Dougan E. K."/>
            <person name="Thang M."/>
            <person name="Chan C."/>
        </authorList>
    </citation>
    <scope>NUCLEOTIDE SEQUENCE</scope>
</reference>
<evidence type="ECO:0000259" key="4">
    <source>
        <dbReference type="PROSITE" id="PS50089"/>
    </source>
</evidence>
<feature type="coiled-coil region" evidence="2">
    <location>
        <begin position="105"/>
        <end position="188"/>
    </location>
</feature>
<sequence length="232" mass="26391">MGLDDAELVRPDSVSVTLRCPICTEVFAEPVFCSVCQQVFCQDCIEKAMAMCEAACPTCRAPMKRLQPSLVVGSLLSELHVRCMQPGCYWTGRRDERPAHGMQCLAKELGKIQELRLHLEQMRAALAFKEDELLSLQLQLRSWTDHANALENQAKLKQLQLNAKQSMLEFTQREVDDLKCQLQQTIKQHHASHFGHSLLPLIFILFFLLHVWLFYDTLPAVLGIRDCLLASP</sequence>
<dbReference type="Proteomes" id="UP001178507">
    <property type="component" value="Unassembled WGS sequence"/>
</dbReference>
<evidence type="ECO:0000256" key="2">
    <source>
        <dbReference type="SAM" id="Coils"/>
    </source>
</evidence>
<gene>
    <name evidence="5" type="ORF">EVOR1521_LOCUS20420</name>
</gene>
<dbReference type="AlphaFoldDB" id="A0AA36J0B7"/>
<dbReference type="PANTHER" id="PTHR46016:SF1">
    <property type="entry name" value="RING-TYPE DOMAIN-CONTAINING PROTEIN"/>
    <property type="match status" value="1"/>
</dbReference>
<proteinExistence type="predicted"/>
<protein>
    <recommendedName>
        <fullName evidence="4">RING-type domain-containing protein</fullName>
    </recommendedName>
</protein>
<feature type="domain" description="RING-type" evidence="4">
    <location>
        <begin position="20"/>
        <end position="60"/>
    </location>
</feature>
<dbReference type="Gene3D" id="3.30.40.10">
    <property type="entry name" value="Zinc/RING finger domain, C3HC4 (zinc finger)"/>
    <property type="match status" value="1"/>
</dbReference>
<dbReference type="InterPro" id="IPR051438">
    <property type="entry name" value="RNF_E3_ubiq-protein_ligase"/>
</dbReference>
<organism evidence="5 6">
    <name type="scientific">Effrenium voratum</name>
    <dbReference type="NCBI Taxonomy" id="2562239"/>
    <lineage>
        <taxon>Eukaryota</taxon>
        <taxon>Sar</taxon>
        <taxon>Alveolata</taxon>
        <taxon>Dinophyceae</taxon>
        <taxon>Suessiales</taxon>
        <taxon>Symbiodiniaceae</taxon>
        <taxon>Effrenium</taxon>
    </lineage>
</organism>
<keyword evidence="1" id="KW-0862">Zinc</keyword>
<dbReference type="PROSITE" id="PS50089">
    <property type="entry name" value="ZF_RING_2"/>
    <property type="match status" value="1"/>
</dbReference>
<keyword evidence="1" id="KW-0863">Zinc-finger</keyword>
<name>A0AA36J0B7_9DINO</name>
<keyword evidence="3" id="KW-1133">Transmembrane helix</keyword>
<evidence type="ECO:0000256" key="3">
    <source>
        <dbReference type="SAM" id="Phobius"/>
    </source>
</evidence>